<proteinExistence type="predicted"/>
<evidence type="ECO:0008006" key="3">
    <source>
        <dbReference type="Google" id="ProtNLM"/>
    </source>
</evidence>
<evidence type="ECO:0000313" key="1">
    <source>
        <dbReference type="EMBL" id="MDO0824942.1"/>
    </source>
</evidence>
<evidence type="ECO:0000313" key="2">
    <source>
        <dbReference type="Proteomes" id="UP001176021"/>
    </source>
</evidence>
<reference evidence="1" key="1">
    <citation type="submission" date="2022-05" db="EMBL/GenBank/DDBJ databases">
        <title>Expanded diversity of anoxic marine methylotrophy in a Black Sea sulfate reducing microorganism.</title>
        <authorList>
            <person name="Fischer P.Q."/>
            <person name="Stams A.J.M."/>
            <person name="Villanueva L."/>
            <person name="Sousa D.Z."/>
        </authorList>
    </citation>
    <scope>NUCLEOTIDE SEQUENCE</scope>
    <source>
        <strain evidence="1">P130</strain>
    </source>
</reference>
<comment type="caution">
    <text evidence="1">The sequence shown here is derived from an EMBL/GenBank/DDBJ whole genome shotgun (WGS) entry which is preliminary data.</text>
</comment>
<dbReference type="RefSeq" id="WP_302049676.1">
    <property type="nucleotide sequence ID" value="NZ_JAMJEV010000018.1"/>
</dbReference>
<dbReference type="Proteomes" id="UP001176021">
    <property type="component" value="Unassembled WGS sequence"/>
</dbReference>
<gene>
    <name evidence="1" type="ORF">M8H41_19110</name>
</gene>
<organism evidence="1 2">
    <name type="scientific">Desulfosporosinus nitroreducens</name>
    <dbReference type="NCBI Taxonomy" id="2018668"/>
    <lineage>
        <taxon>Bacteria</taxon>
        <taxon>Bacillati</taxon>
        <taxon>Bacillota</taxon>
        <taxon>Clostridia</taxon>
        <taxon>Eubacteriales</taxon>
        <taxon>Desulfitobacteriaceae</taxon>
        <taxon>Desulfosporosinus</taxon>
    </lineage>
</organism>
<accession>A0ABT8QVP9</accession>
<sequence length="123" mass="13644">MNMKKYIIGTTLALLLCLATNVFATFIMGGISYLNTGILYITSSSKTYSDYTCSRIYAYNGIYEDGVLKKQSNKELNNTKSVTTPENSTTNSMGDQLWESYGIHNATINGVSYLDSSITTKTW</sequence>
<name>A0ABT8QVP9_9FIRM</name>
<protein>
    <recommendedName>
        <fullName evidence="3">Secreted protein</fullName>
    </recommendedName>
</protein>
<keyword evidence="2" id="KW-1185">Reference proteome</keyword>
<dbReference type="EMBL" id="JAMJEV010000018">
    <property type="protein sequence ID" value="MDO0824942.1"/>
    <property type="molecule type" value="Genomic_DNA"/>
</dbReference>